<evidence type="ECO:0000313" key="1">
    <source>
        <dbReference type="EMBL" id="POM80905.1"/>
    </source>
</evidence>
<dbReference type="InterPro" id="IPR014729">
    <property type="entry name" value="Rossmann-like_a/b/a_fold"/>
</dbReference>
<dbReference type="AlphaFoldDB" id="A0A2P4YSV5"/>
<dbReference type="Gene3D" id="3.40.50.620">
    <property type="entry name" value="HUPs"/>
    <property type="match status" value="1"/>
</dbReference>
<proteinExistence type="predicted"/>
<dbReference type="EMBL" id="NCKW01000241">
    <property type="protein sequence ID" value="POM80905.1"/>
    <property type="molecule type" value="Genomic_DNA"/>
</dbReference>
<reference evidence="1 2" key="1">
    <citation type="journal article" date="2017" name="Genome Biol. Evol.">
        <title>Phytophthora megakarya and P. palmivora, closely related causal agents of cacao black pod rot, underwent increases in genome sizes and gene numbers by different mechanisms.</title>
        <authorList>
            <person name="Ali S.S."/>
            <person name="Shao J."/>
            <person name="Lary D.J."/>
            <person name="Kronmiller B."/>
            <person name="Shen D."/>
            <person name="Strem M.D."/>
            <person name="Amoako-Attah I."/>
            <person name="Akrofi A.Y."/>
            <person name="Begoude B.A."/>
            <person name="Ten Hoopen G.M."/>
            <person name="Coulibaly K."/>
            <person name="Kebe B.I."/>
            <person name="Melnick R.L."/>
            <person name="Guiltinan M.J."/>
            <person name="Tyler B.M."/>
            <person name="Meinhardt L.W."/>
            <person name="Bailey B.A."/>
        </authorList>
    </citation>
    <scope>NUCLEOTIDE SEQUENCE [LARGE SCALE GENOMIC DNA]</scope>
    <source>
        <strain evidence="2">sbr112.9</strain>
    </source>
</reference>
<keyword evidence="2" id="KW-1185">Reference proteome</keyword>
<organism evidence="1 2">
    <name type="scientific">Phytophthora palmivora</name>
    <dbReference type="NCBI Taxonomy" id="4796"/>
    <lineage>
        <taxon>Eukaryota</taxon>
        <taxon>Sar</taxon>
        <taxon>Stramenopiles</taxon>
        <taxon>Oomycota</taxon>
        <taxon>Peronosporomycetes</taxon>
        <taxon>Peronosporales</taxon>
        <taxon>Peronosporaceae</taxon>
        <taxon>Phytophthora</taxon>
    </lineage>
</organism>
<name>A0A2P4YSV5_9STRA</name>
<accession>A0A2P4YSV5</accession>
<evidence type="ECO:0000313" key="2">
    <source>
        <dbReference type="Proteomes" id="UP000237271"/>
    </source>
</evidence>
<dbReference type="Proteomes" id="UP000237271">
    <property type="component" value="Unassembled WGS sequence"/>
</dbReference>
<comment type="caution">
    <text evidence="1">The sequence shown here is derived from an EMBL/GenBank/DDBJ whole genome shotgun (WGS) entry which is preliminary data.</text>
</comment>
<gene>
    <name evidence="1" type="ORF">PHPALM_1199</name>
</gene>
<dbReference type="SUPFAM" id="SSF52402">
    <property type="entry name" value="Adenine nucleotide alpha hydrolases-like"/>
    <property type="match status" value="1"/>
</dbReference>
<protein>
    <submittedName>
        <fullName evidence="1">Uncharacterized protein</fullName>
    </submittedName>
</protein>
<dbReference type="OrthoDB" id="274765at2759"/>
<sequence length="198" mass="22279">MPSVVLLTTIDPTTNVVPIQNISSQTIAAQAEALELPLCLVAVGLGDEYASALRSGLHDIPKQLARKQKSANIRTQDNDVSTISSLVFGDLHLDDIRAWREQTFGMDYQLRFPIWKKDYVSELLPSLERLCIKTGANIYFSNVDKEHIAFEGSEPLWQIGDMFDWKFVQERNRVDSGQVDLMGECGEFHTCVKFPGMD</sequence>